<evidence type="ECO:0000313" key="4">
    <source>
        <dbReference type="Proteomes" id="UP001178322"/>
    </source>
</evidence>
<evidence type="ECO:0000313" key="1">
    <source>
        <dbReference type="EMBL" id="QGG51409.1"/>
    </source>
</evidence>
<proteinExistence type="predicted"/>
<name>A0AAX3X4Z3_9BACI</name>
<reference evidence="1 3" key="1">
    <citation type="submission" date="2019-11" db="EMBL/GenBank/DDBJ databases">
        <title>Whole Genome Sequencing and Comparative Genomic Analyses of Lysinibacillus pakistanensis LZH-9, a Halotolerant Strain with Excellent COD Removal Capability.</title>
        <authorList>
            <person name="Zhou H."/>
        </authorList>
    </citation>
    <scope>NUCLEOTIDE SEQUENCE [LARGE SCALE GENOMIC DNA]</scope>
    <source>
        <strain evidence="1 3">LZH-9</strain>
    </source>
</reference>
<dbReference type="EMBL" id="CP126101">
    <property type="protein sequence ID" value="WHY53797.1"/>
    <property type="molecule type" value="Genomic_DNA"/>
</dbReference>
<dbReference type="Proteomes" id="UP001178322">
    <property type="component" value="Chromosome"/>
</dbReference>
<dbReference type="RefSeq" id="WP_283872256.1">
    <property type="nucleotide sequence ID" value="NZ_CP045835.1"/>
</dbReference>
<keyword evidence="3" id="KW-1185">Reference proteome</keyword>
<dbReference type="EMBL" id="CP045835">
    <property type="protein sequence ID" value="QGG51409.1"/>
    <property type="molecule type" value="Genomic_DNA"/>
</dbReference>
<gene>
    <name evidence="1" type="ORF">GDS87_10725</name>
    <name evidence="2" type="ORF">QNH24_11335</name>
</gene>
<evidence type="ECO:0000313" key="2">
    <source>
        <dbReference type="EMBL" id="WHY53797.1"/>
    </source>
</evidence>
<reference evidence="2" key="2">
    <citation type="submission" date="2023-05" db="EMBL/GenBank/DDBJ databases">
        <title>Comparative genomics of Bacillaceae isolates and their secondary metabolite potential.</title>
        <authorList>
            <person name="Song L."/>
            <person name="Nielsen L.J."/>
            <person name="Mohite O."/>
            <person name="Xu X."/>
            <person name="Weber T."/>
            <person name="Kovacs A.T."/>
        </authorList>
    </citation>
    <scope>NUCLEOTIDE SEQUENCE</scope>
    <source>
        <strain evidence="2">LY1</strain>
    </source>
</reference>
<accession>A0AAX3X4Z3</accession>
<dbReference type="Proteomes" id="UP000373269">
    <property type="component" value="Chromosome"/>
</dbReference>
<evidence type="ECO:0000313" key="3">
    <source>
        <dbReference type="Proteomes" id="UP000373269"/>
    </source>
</evidence>
<protein>
    <submittedName>
        <fullName evidence="2">Uncharacterized protein</fullName>
    </submittedName>
</protein>
<sequence>MFGLSKEEIMLMLEKAELEENQKSAIAEILQLNNMRIEQQLAFIIHLVIDERERNISNNTYLN</sequence>
<dbReference type="AlphaFoldDB" id="A0AAX3X4Z3"/>
<organism evidence="2 4">
    <name type="scientific">Lysinibacillus pakistanensis</name>
    <dbReference type="NCBI Taxonomy" id="759811"/>
    <lineage>
        <taxon>Bacteria</taxon>
        <taxon>Bacillati</taxon>
        <taxon>Bacillota</taxon>
        <taxon>Bacilli</taxon>
        <taxon>Bacillales</taxon>
        <taxon>Bacillaceae</taxon>
        <taxon>Lysinibacillus</taxon>
    </lineage>
</organism>